<dbReference type="GO" id="GO:0000976">
    <property type="term" value="F:transcription cis-regulatory region binding"/>
    <property type="evidence" value="ECO:0007669"/>
    <property type="project" value="TreeGrafter"/>
</dbReference>
<dbReference type="KEGG" id="atm:ANT_13700"/>
<dbReference type="Gene3D" id="3.40.50.2300">
    <property type="match status" value="2"/>
</dbReference>
<dbReference type="PROSITE" id="PS50932">
    <property type="entry name" value="HTH_LACI_2"/>
    <property type="match status" value="1"/>
</dbReference>
<dbReference type="InterPro" id="IPR010982">
    <property type="entry name" value="Lambda_DNA-bd_dom_sf"/>
</dbReference>
<dbReference type="Pfam" id="PF00356">
    <property type="entry name" value="LacI"/>
    <property type="match status" value="1"/>
</dbReference>
<protein>
    <submittedName>
        <fullName evidence="5">LacI family transcriptional regulator</fullName>
    </submittedName>
</protein>
<dbReference type="RefSeq" id="WP_013559782.1">
    <property type="nucleotide sequence ID" value="NC_014960.1"/>
</dbReference>
<dbReference type="PANTHER" id="PTHR30146:SF109">
    <property type="entry name" value="HTH-TYPE TRANSCRIPTIONAL REGULATOR GALS"/>
    <property type="match status" value="1"/>
</dbReference>
<evidence type="ECO:0000259" key="4">
    <source>
        <dbReference type="PROSITE" id="PS50932"/>
    </source>
</evidence>
<dbReference type="Pfam" id="PF13377">
    <property type="entry name" value="Peripla_BP_3"/>
    <property type="match status" value="1"/>
</dbReference>
<evidence type="ECO:0000313" key="6">
    <source>
        <dbReference type="Proteomes" id="UP000008922"/>
    </source>
</evidence>
<proteinExistence type="predicted"/>
<dbReference type="InterPro" id="IPR000843">
    <property type="entry name" value="HTH_LacI"/>
</dbReference>
<dbReference type="InterPro" id="IPR046335">
    <property type="entry name" value="LacI/GalR-like_sensor"/>
</dbReference>
<evidence type="ECO:0000256" key="2">
    <source>
        <dbReference type="ARBA" id="ARBA00023125"/>
    </source>
</evidence>
<sequence>MRSRKQVTIRDVAREAGVSAQTVSRVLNQHPDVSDETRKRVQDTIERLGYSPNYVARSLIQGRTHTIGVVGYGLGYYGPSRALTGVEKQANELGYSILLSLVRQAEINSGRQLIANLLMRKVDGIVWAVPEIGPHREELLEDLAQIDVPVVFINMNPRPGCQVAAVDNFNGGRLATLHLLSRGCQKIGIITGPEAWWESQQREAGWKTACLESGRVKESEISALKVVGDWEAASGEAGFMTLIQKVPDLDGVFVCNDQMALGALKAARQLGIRVPEDIALVGFDDIPEAAFFNPPLTTLRQPLTELGAQAVRMLHHRLCNEEHDVHASEIIWLQPELIVRESSRKSN</sequence>
<dbReference type="HOGENOM" id="CLU_037628_6_1_0"/>
<keyword evidence="2" id="KW-0238">DNA-binding</keyword>
<evidence type="ECO:0000256" key="1">
    <source>
        <dbReference type="ARBA" id="ARBA00023015"/>
    </source>
</evidence>
<dbReference type="eggNOG" id="COG1609">
    <property type="taxonomic scope" value="Bacteria"/>
</dbReference>
<gene>
    <name evidence="5" type="ordered locus">ANT_13700</name>
</gene>
<dbReference type="PROSITE" id="PS00356">
    <property type="entry name" value="HTH_LACI_1"/>
    <property type="match status" value="1"/>
</dbReference>
<evidence type="ECO:0000256" key="3">
    <source>
        <dbReference type="ARBA" id="ARBA00023163"/>
    </source>
</evidence>
<organism evidence="5 6">
    <name type="scientific">Anaerolinea thermophila (strain DSM 14523 / JCM 11388 / NBRC 100420 / UNI-1)</name>
    <dbReference type="NCBI Taxonomy" id="926569"/>
    <lineage>
        <taxon>Bacteria</taxon>
        <taxon>Bacillati</taxon>
        <taxon>Chloroflexota</taxon>
        <taxon>Anaerolineae</taxon>
        <taxon>Anaerolineales</taxon>
        <taxon>Anaerolineaceae</taxon>
        <taxon>Anaerolinea</taxon>
    </lineage>
</organism>
<dbReference type="CDD" id="cd01392">
    <property type="entry name" value="HTH_LacI"/>
    <property type="match status" value="1"/>
</dbReference>
<evidence type="ECO:0000313" key="5">
    <source>
        <dbReference type="EMBL" id="BAJ63398.1"/>
    </source>
</evidence>
<keyword evidence="6" id="KW-1185">Reference proteome</keyword>
<keyword evidence="1" id="KW-0805">Transcription regulation</keyword>
<dbReference type="SMART" id="SM00354">
    <property type="entry name" value="HTH_LACI"/>
    <property type="match status" value="1"/>
</dbReference>
<dbReference type="PRINTS" id="PR00036">
    <property type="entry name" value="HTHLACI"/>
</dbReference>
<dbReference type="SUPFAM" id="SSF47413">
    <property type="entry name" value="lambda repressor-like DNA-binding domains"/>
    <property type="match status" value="1"/>
</dbReference>
<dbReference type="EMBL" id="AP012029">
    <property type="protein sequence ID" value="BAJ63398.1"/>
    <property type="molecule type" value="Genomic_DNA"/>
</dbReference>
<dbReference type="OrthoDB" id="9785139at2"/>
<dbReference type="CDD" id="cd01574">
    <property type="entry name" value="PBP1_LacI"/>
    <property type="match status" value="1"/>
</dbReference>
<dbReference type="InParanoid" id="E8N4N4"/>
<feature type="domain" description="HTH lacI-type" evidence="4">
    <location>
        <begin position="7"/>
        <end position="61"/>
    </location>
</feature>
<dbReference type="Proteomes" id="UP000008922">
    <property type="component" value="Chromosome"/>
</dbReference>
<name>E8N4N4_ANATU</name>
<dbReference type="GO" id="GO:0003700">
    <property type="term" value="F:DNA-binding transcription factor activity"/>
    <property type="evidence" value="ECO:0007669"/>
    <property type="project" value="TreeGrafter"/>
</dbReference>
<dbReference type="InterPro" id="IPR028082">
    <property type="entry name" value="Peripla_BP_I"/>
</dbReference>
<accession>E8N4N4</accession>
<dbReference type="PANTHER" id="PTHR30146">
    <property type="entry name" value="LACI-RELATED TRANSCRIPTIONAL REPRESSOR"/>
    <property type="match status" value="1"/>
</dbReference>
<dbReference type="STRING" id="926569.ANT_13700"/>
<reference evidence="5 6" key="1">
    <citation type="submission" date="2010-12" db="EMBL/GenBank/DDBJ databases">
        <title>Whole genome sequence of Anaerolinea thermophila UNI-1.</title>
        <authorList>
            <person name="Narita-Yamada S."/>
            <person name="Kishi E."/>
            <person name="Watanabe Y."/>
            <person name="Takasaki K."/>
            <person name="Ankai A."/>
            <person name="Oguchi A."/>
            <person name="Fukui S."/>
            <person name="Takahashi M."/>
            <person name="Yashiro I."/>
            <person name="Hosoyama A."/>
            <person name="Sekiguchi Y."/>
            <person name="Hanada S."/>
            <person name="Fujita N."/>
        </authorList>
    </citation>
    <scope>NUCLEOTIDE SEQUENCE [LARGE SCALE GENOMIC DNA]</scope>
    <source>
        <strain evidence="6">DSM 14523 / JCM 11388 / NBRC 100420 / UNI-1</strain>
    </source>
</reference>
<keyword evidence="3" id="KW-0804">Transcription</keyword>
<dbReference type="SUPFAM" id="SSF53822">
    <property type="entry name" value="Periplasmic binding protein-like I"/>
    <property type="match status" value="1"/>
</dbReference>
<dbReference type="Gene3D" id="1.10.260.40">
    <property type="entry name" value="lambda repressor-like DNA-binding domains"/>
    <property type="match status" value="1"/>
</dbReference>
<dbReference type="AlphaFoldDB" id="E8N4N4"/>